<proteinExistence type="predicted"/>
<evidence type="ECO:0000313" key="2">
    <source>
        <dbReference type="Proteomes" id="UP001302349"/>
    </source>
</evidence>
<gene>
    <name evidence="1" type="ORF">RT717_05745</name>
</gene>
<dbReference type="Proteomes" id="UP001302349">
    <property type="component" value="Chromosome"/>
</dbReference>
<dbReference type="InterPro" id="IPR027417">
    <property type="entry name" value="P-loop_NTPase"/>
</dbReference>
<reference evidence="1 2" key="1">
    <citation type="journal article" date="2023" name="Microbiol. Resour. Announc.">
        <title>Complete Genome Sequence of Imperialibacter roseus strain P4T.</title>
        <authorList>
            <person name="Tizabi D.R."/>
            <person name="Bachvaroff T."/>
            <person name="Hill R.T."/>
        </authorList>
    </citation>
    <scope>NUCLEOTIDE SEQUENCE [LARGE SCALE GENOMIC DNA]</scope>
    <source>
        <strain evidence="1 2">P4T</strain>
    </source>
</reference>
<sequence>MFYYPNIIPDPEKKVAYLLIPKAGSSSIIYLLLHGDINSGKIDNREEEIERAAFYFRATKLSPLPSGTEYFSVVRNPFTRLVSAYLDTYKTSDSFKSNYDCYFFGLFRQEYSFTEFADCISLIPRQLLIDQLKPQQMIIKSFRAKTIRLF</sequence>
<keyword evidence="2" id="KW-1185">Reference proteome</keyword>
<name>A0ABZ0IWT8_9BACT</name>
<dbReference type="Gene3D" id="3.40.50.300">
    <property type="entry name" value="P-loop containing nucleotide triphosphate hydrolases"/>
    <property type="match status" value="1"/>
</dbReference>
<dbReference type="RefSeq" id="WP_317490782.1">
    <property type="nucleotide sequence ID" value="NZ_CP136051.1"/>
</dbReference>
<accession>A0ABZ0IWT8</accession>
<evidence type="ECO:0000313" key="1">
    <source>
        <dbReference type="EMBL" id="WOK08136.1"/>
    </source>
</evidence>
<dbReference type="Pfam" id="PF03567">
    <property type="entry name" value="Sulfotransfer_2"/>
    <property type="match status" value="1"/>
</dbReference>
<organism evidence="1 2">
    <name type="scientific">Imperialibacter roseus</name>
    <dbReference type="NCBI Taxonomy" id="1324217"/>
    <lineage>
        <taxon>Bacteria</taxon>
        <taxon>Pseudomonadati</taxon>
        <taxon>Bacteroidota</taxon>
        <taxon>Cytophagia</taxon>
        <taxon>Cytophagales</taxon>
        <taxon>Flammeovirgaceae</taxon>
        <taxon>Imperialibacter</taxon>
    </lineage>
</organism>
<protein>
    <submittedName>
        <fullName evidence="1">Sulfotransferase family 2 domain-containing protein</fullName>
    </submittedName>
</protein>
<dbReference type="EMBL" id="CP136051">
    <property type="protein sequence ID" value="WOK08136.1"/>
    <property type="molecule type" value="Genomic_DNA"/>
</dbReference>
<dbReference type="InterPro" id="IPR005331">
    <property type="entry name" value="Sulfotransferase"/>
</dbReference>